<dbReference type="RefSeq" id="XP_024703197.1">
    <property type="nucleotide sequence ID" value="XM_024842753.1"/>
</dbReference>
<keyword evidence="2" id="KW-0472">Membrane</keyword>
<keyword evidence="2" id="KW-0812">Transmembrane</keyword>
<dbReference type="EMBL" id="MSFO01000005">
    <property type="protein sequence ID" value="PLB47895.1"/>
    <property type="molecule type" value="Genomic_DNA"/>
</dbReference>
<organism evidence="3 4">
    <name type="scientific">Aspergillus steynii IBT 23096</name>
    <dbReference type="NCBI Taxonomy" id="1392250"/>
    <lineage>
        <taxon>Eukaryota</taxon>
        <taxon>Fungi</taxon>
        <taxon>Dikarya</taxon>
        <taxon>Ascomycota</taxon>
        <taxon>Pezizomycotina</taxon>
        <taxon>Eurotiomycetes</taxon>
        <taxon>Eurotiomycetidae</taxon>
        <taxon>Eurotiales</taxon>
        <taxon>Aspergillaceae</taxon>
        <taxon>Aspergillus</taxon>
        <taxon>Aspergillus subgen. Circumdati</taxon>
    </lineage>
</organism>
<evidence type="ECO:0000313" key="4">
    <source>
        <dbReference type="Proteomes" id="UP000234275"/>
    </source>
</evidence>
<protein>
    <submittedName>
        <fullName evidence="3">Uncharacterized protein</fullName>
    </submittedName>
</protein>
<keyword evidence="2" id="KW-1133">Transmembrane helix</keyword>
<feature type="compositionally biased region" description="Basic and acidic residues" evidence="1">
    <location>
        <begin position="63"/>
        <end position="72"/>
    </location>
</feature>
<keyword evidence="4" id="KW-1185">Reference proteome</keyword>
<dbReference type="Proteomes" id="UP000234275">
    <property type="component" value="Unassembled WGS sequence"/>
</dbReference>
<dbReference type="VEuPathDB" id="FungiDB:P170DRAFT_199525"/>
<comment type="caution">
    <text evidence="3">The sequence shown here is derived from an EMBL/GenBank/DDBJ whole genome shotgun (WGS) entry which is preliminary data.</text>
</comment>
<sequence>MRKIENFGGPGRQAESRWLCLMIIMSYYALSSLCFLLLIFFSVVFRQNHRYELASSRNRRRGHTWESDENKSMRGSRVLAISND</sequence>
<feature type="transmembrane region" description="Helical" evidence="2">
    <location>
        <begin position="21"/>
        <end position="45"/>
    </location>
</feature>
<gene>
    <name evidence="3" type="ORF">P170DRAFT_199525</name>
</gene>
<evidence type="ECO:0000313" key="3">
    <source>
        <dbReference type="EMBL" id="PLB47895.1"/>
    </source>
</evidence>
<evidence type="ECO:0000256" key="1">
    <source>
        <dbReference type="SAM" id="MobiDB-lite"/>
    </source>
</evidence>
<dbReference type="GeneID" id="36550451"/>
<feature type="region of interest" description="Disordered" evidence="1">
    <location>
        <begin position="56"/>
        <end position="84"/>
    </location>
</feature>
<proteinExistence type="predicted"/>
<reference evidence="3 4" key="1">
    <citation type="submission" date="2016-12" db="EMBL/GenBank/DDBJ databases">
        <title>The genomes of Aspergillus section Nigri reveals drivers in fungal speciation.</title>
        <authorList>
            <consortium name="DOE Joint Genome Institute"/>
            <person name="Vesth T.C."/>
            <person name="Nybo J."/>
            <person name="Theobald S."/>
            <person name="Brandl J."/>
            <person name="Frisvad J.C."/>
            <person name="Nielsen K.F."/>
            <person name="Lyhne E.K."/>
            <person name="Kogle M.E."/>
            <person name="Kuo A."/>
            <person name="Riley R."/>
            <person name="Clum A."/>
            <person name="Nolan M."/>
            <person name="Lipzen A."/>
            <person name="Salamov A."/>
            <person name="Henrissat B."/>
            <person name="Wiebenga A."/>
            <person name="De Vries R.P."/>
            <person name="Grigoriev I.V."/>
            <person name="Mortensen U.H."/>
            <person name="Andersen M.R."/>
            <person name="Baker S.E."/>
        </authorList>
    </citation>
    <scope>NUCLEOTIDE SEQUENCE [LARGE SCALE GENOMIC DNA]</scope>
    <source>
        <strain evidence="3 4">IBT 23096</strain>
    </source>
</reference>
<dbReference type="AlphaFoldDB" id="A0A2I2G4T9"/>
<name>A0A2I2G4T9_9EURO</name>
<accession>A0A2I2G4T9</accession>
<evidence type="ECO:0000256" key="2">
    <source>
        <dbReference type="SAM" id="Phobius"/>
    </source>
</evidence>